<dbReference type="RefSeq" id="WP_089993470.1">
    <property type="nucleotide sequence ID" value="NZ_FOIZ01000001.1"/>
</dbReference>
<comment type="subcellular location">
    <subcellularLocation>
        <location evidence="1">Membrane</location>
        <topology evidence="1">Multi-pass membrane protein</topology>
    </subcellularLocation>
</comment>
<dbReference type="InterPro" id="IPR009915">
    <property type="entry name" value="NnrU_dom"/>
</dbReference>
<protein>
    <submittedName>
        <fullName evidence="7">NnrU protein</fullName>
    </submittedName>
</protein>
<evidence type="ECO:0000256" key="1">
    <source>
        <dbReference type="ARBA" id="ARBA00004141"/>
    </source>
</evidence>
<feature type="transmembrane region" description="Helical" evidence="5">
    <location>
        <begin position="160"/>
        <end position="180"/>
    </location>
</feature>
<name>A0A1I0QNL5_9RHOB</name>
<dbReference type="GO" id="GO:0016020">
    <property type="term" value="C:membrane"/>
    <property type="evidence" value="ECO:0007669"/>
    <property type="project" value="UniProtKB-SubCell"/>
</dbReference>
<evidence type="ECO:0000256" key="4">
    <source>
        <dbReference type="ARBA" id="ARBA00023136"/>
    </source>
</evidence>
<dbReference type="STRING" id="364200.SAMN04488515_2034"/>
<gene>
    <name evidence="7" type="ORF">SAMN04488515_2034</name>
</gene>
<dbReference type="AlphaFoldDB" id="A0A1I0QNL5"/>
<evidence type="ECO:0000313" key="7">
    <source>
        <dbReference type="EMBL" id="SEW28663.1"/>
    </source>
</evidence>
<reference evidence="7 8" key="1">
    <citation type="submission" date="2016-10" db="EMBL/GenBank/DDBJ databases">
        <authorList>
            <person name="de Groot N.N."/>
        </authorList>
    </citation>
    <scope>NUCLEOTIDE SEQUENCE [LARGE SCALE GENOMIC DNA]</scope>
    <source>
        <strain evidence="7 8">DSM 17925</strain>
    </source>
</reference>
<evidence type="ECO:0000256" key="2">
    <source>
        <dbReference type="ARBA" id="ARBA00022692"/>
    </source>
</evidence>
<evidence type="ECO:0000313" key="8">
    <source>
        <dbReference type="Proteomes" id="UP000199167"/>
    </source>
</evidence>
<sequence length="186" mass="20252">MILLISGVVLWWAAHLFKRLAPDLRARMGTPGKGVMALLIVASVVLMVIGYRGAETTFYWGPSAALVGVNNLLMVVAFYIYAVGGPGPGKPRVWLGTKMRHPQLTGFSIWAIAHLLVNGDIASFVLFGGLLVWAFVEIALINTQDPEWTPPPRGAAKKEIIYVVLTLVIVAVVMAIHNWLGVRPWG</sequence>
<feature type="transmembrane region" description="Helical" evidence="5">
    <location>
        <begin position="58"/>
        <end position="82"/>
    </location>
</feature>
<dbReference type="Pfam" id="PF07298">
    <property type="entry name" value="NnrU"/>
    <property type="match status" value="1"/>
</dbReference>
<proteinExistence type="predicted"/>
<feature type="domain" description="NnrU" evidence="6">
    <location>
        <begin position="3"/>
        <end position="184"/>
    </location>
</feature>
<keyword evidence="2 5" id="KW-0812">Transmembrane</keyword>
<dbReference type="Proteomes" id="UP000199167">
    <property type="component" value="Unassembled WGS sequence"/>
</dbReference>
<evidence type="ECO:0000256" key="3">
    <source>
        <dbReference type="ARBA" id="ARBA00022989"/>
    </source>
</evidence>
<accession>A0A1I0QNL5</accession>
<feature type="transmembrane region" description="Helical" evidence="5">
    <location>
        <begin position="121"/>
        <end position="140"/>
    </location>
</feature>
<keyword evidence="3 5" id="KW-1133">Transmembrane helix</keyword>
<dbReference type="EMBL" id="FOIZ01000001">
    <property type="protein sequence ID" value="SEW28663.1"/>
    <property type="molecule type" value="Genomic_DNA"/>
</dbReference>
<keyword evidence="8" id="KW-1185">Reference proteome</keyword>
<keyword evidence="4 5" id="KW-0472">Membrane</keyword>
<evidence type="ECO:0000256" key="5">
    <source>
        <dbReference type="SAM" id="Phobius"/>
    </source>
</evidence>
<dbReference type="OrthoDB" id="5293641at2"/>
<evidence type="ECO:0000259" key="6">
    <source>
        <dbReference type="Pfam" id="PF07298"/>
    </source>
</evidence>
<feature type="transmembrane region" description="Helical" evidence="5">
    <location>
        <begin position="35"/>
        <end position="51"/>
    </location>
</feature>
<organism evidence="7 8">
    <name type="scientific">Cognatiyoonia koreensis</name>
    <dbReference type="NCBI Taxonomy" id="364200"/>
    <lineage>
        <taxon>Bacteria</taxon>
        <taxon>Pseudomonadati</taxon>
        <taxon>Pseudomonadota</taxon>
        <taxon>Alphaproteobacteria</taxon>
        <taxon>Rhodobacterales</taxon>
        <taxon>Paracoccaceae</taxon>
        <taxon>Cognatiyoonia</taxon>
    </lineage>
</organism>